<name>A0A4D9E2E7_9SAUR</name>
<dbReference type="AlphaFoldDB" id="A0A4D9E2E7"/>
<accession>A0A4D9E2E7</accession>
<reference evidence="2 3" key="2">
    <citation type="submission" date="2019-04" db="EMBL/GenBank/DDBJ databases">
        <title>The genome sequence of big-headed turtle.</title>
        <authorList>
            <person name="Gong S."/>
        </authorList>
    </citation>
    <scope>NUCLEOTIDE SEQUENCE [LARGE SCALE GENOMIC DNA]</scope>
    <source>
        <strain evidence="2">DO16091913</strain>
        <tissue evidence="2">Muscle</tissue>
    </source>
</reference>
<protein>
    <submittedName>
        <fullName evidence="2">Uncharacterized protein</fullName>
    </submittedName>
</protein>
<gene>
    <name evidence="2" type="ORF">DR999_PMT13134</name>
</gene>
<organism evidence="2 3">
    <name type="scientific">Platysternon megacephalum</name>
    <name type="common">big-headed turtle</name>
    <dbReference type="NCBI Taxonomy" id="55544"/>
    <lineage>
        <taxon>Eukaryota</taxon>
        <taxon>Metazoa</taxon>
        <taxon>Chordata</taxon>
        <taxon>Craniata</taxon>
        <taxon>Vertebrata</taxon>
        <taxon>Euteleostomi</taxon>
        <taxon>Archelosauria</taxon>
        <taxon>Testudinata</taxon>
        <taxon>Testudines</taxon>
        <taxon>Cryptodira</taxon>
        <taxon>Durocryptodira</taxon>
        <taxon>Testudinoidea</taxon>
        <taxon>Platysternidae</taxon>
        <taxon>Platysternon</taxon>
    </lineage>
</organism>
<evidence type="ECO:0000256" key="1">
    <source>
        <dbReference type="SAM" id="MobiDB-lite"/>
    </source>
</evidence>
<evidence type="ECO:0000313" key="2">
    <source>
        <dbReference type="EMBL" id="TFK04409.1"/>
    </source>
</evidence>
<feature type="region of interest" description="Disordered" evidence="1">
    <location>
        <begin position="1"/>
        <end position="51"/>
    </location>
</feature>
<proteinExistence type="predicted"/>
<sequence length="138" mass="14647">MRKMGSKKLGLAEGLQQQPKHDAVGCPTLSQETHSNDLPLPHLLFSSSGETRIRNTRRVGMGAEGKVGSQVSPLSQDAFNVGEGKKIANGPVQPLPSASSCPKCSGSGNEHRRLCWALLENTICYPWGSPLPPICDGG</sequence>
<reference evidence="2 3" key="1">
    <citation type="submission" date="2019-04" db="EMBL/GenBank/DDBJ databases">
        <title>Draft genome of the big-headed turtle Platysternon megacephalum.</title>
        <authorList>
            <person name="Gong S."/>
        </authorList>
    </citation>
    <scope>NUCLEOTIDE SEQUENCE [LARGE SCALE GENOMIC DNA]</scope>
    <source>
        <strain evidence="2">DO16091913</strain>
        <tissue evidence="2">Muscle</tissue>
    </source>
</reference>
<dbReference type="Proteomes" id="UP000297703">
    <property type="component" value="Unassembled WGS sequence"/>
</dbReference>
<keyword evidence="3" id="KW-1185">Reference proteome</keyword>
<dbReference type="EMBL" id="QXTE01000139">
    <property type="protein sequence ID" value="TFK04409.1"/>
    <property type="molecule type" value="Genomic_DNA"/>
</dbReference>
<comment type="caution">
    <text evidence="2">The sequence shown here is derived from an EMBL/GenBank/DDBJ whole genome shotgun (WGS) entry which is preliminary data.</text>
</comment>
<evidence type="ECO:0000313" key="3">
    <source>
        <dbReference type="Proteomes" id="UP000297703"/>
    </source>
</evidence>